<dbReference type="InterPro" id="IPR000672">
    <property type="entry name" value="THF_DH/CycHdrlase"/>
</dbReference>
<dbReference type="PROSITE" id="PS00766">
    <property type="entry name" value="THF_DHG_CYH_1"/>
    <property type="match status" value="1"/>
</dbReference>
<comment type="pathway">
    <text evidence="1 12">One-carbon metabolism; tetrahydrofolate interconversion.</text>
</comment>
<dbReference type="HAMAP" id="MF_01576">
    <property type="entry name" value="THF_DHG_CYH"/>
    <property type="match status" value="1"/>
</dbReference>
<dbReference type="GO" id="GO:0009086">
    <property type="term" value="P:methionine biosynthetic process"/>
    <property type="evidence" value="ECO:0007669"/>
    <property type="project" value="UniProtKB-KW"/>
</dbReference>
<dbReference type="GO" id="GO:0006164">
    <property type="term" value="P:purine nucleotide biosynthetic process"/>
    <property type="evidence" value="ECO:0007669"/>
    <property type="project" value="UniProtKB-KW"/>
</dbReference>
<dbReference type="InterPro" id="IPR036291">
    <property type="entry name" value="NAD(P)-bd_dom_sf"/>
</dbReference>
<evidence type="ECO:0000256" key="11">
    <source>
        <dbReference type="ARBA" id="ARBA00036357"/>
    </source>
</evidence>
<dbReference type="AlphaFoldDB" id="A0A109MSR5"/>
<keyword evidence="16" id="KW-1185">Reference proteome</keyword>
<feature type="domain" description="Tetrahydrofolate dehydrogenase/cyclohydrolase NAD(P)-binding" evidence="14">
    <location>
        <begin position="139"/>
        <end position="280"/>
    </location>
</feature>
<evidence type="ECO:0000256" key="6">
    <source>
        <dbReference type="ARBA" id="ARBA00022857"/>
    </source>
</evidence>
<comment type="caution">
    <text evidence="12">Lacks conserved residue(s) required for the propagation of feature annotation.</text>
</comment>
<dbReference type="FunFam" id="3.40.50.720:FF:000094">
    <property type="entry name" value="Bifunctional protein FolD"/>
    <property type="match status" value="1"/>
</dbReference>
<evidence type="ECO:0000256" key="4">
    <source>
        <dbReference type="ARBA" id="ARBA00022755"/>
    </source>
</evidence>
<dbReference type="RefSeq" id="WP_061144406.1">
    <property type="nucleotide sequence ID" value="NZ_LNNH01000055.1"/>
</dbReference>
<gene>
    <name evidence="12" type="primary">folD</name>
    <name evidence="15" type="ORF">AS888_02780</name>
</gene>
<evidence type="ECO:0000256" key="10">
    <source>
        <dbReference type="ARBA" id="ARBA00023268"/>
    </source>
</evidence>
<dbReference type="FunFam" id="3.40.50.10860:FF:000001">
    <property type="entry name" value="Bifunctional protein FolD"/>
    <property type="match status" value="1"/>
</dbReference>
<evidence type="ECO:0000256" key="12">
    <source>
        <dbReference type="HAMAP-Rule" id="MF_01576"/>
    </source>
</evidence>
<dbReference type="PANTHER" id="PTHR48099:SF5">
    <property type="entry name" value="C-1-TETRAHYDROFOLATE SYNTHASE, CYTOPLASMIC"/>
    <property type="match status" value="1"/>
</dbReference>
<feature type="domain" description="Tetrahydrofolate dehydrogenase/cyclohydrolase catalytic" evidence="13">
    <location>
        <begin position="6"/>
        <end position="120"/>
    </location>
</feature>
<keyword evidence="5 12" id="KW-0378">Hydrolase</keyword>
<keyword evidence="2 12" id="KW-0554">One-carbon metabolism</keyword>
<name>A0A109MSR5_9BACI</name>
<dbReference type="Pfam" id="PF00763">
    <property type="entry name" value="THF_DHG_CYH"/>
    <property type="match status" value="1"/>
</dbReference>
<dbReference type="EMBL" id="LNNH01000055">
    <property type="protein sequence ID" value="KWW11468.1"/>
    <property type="molecule type" value="Genomic_DNA"/>
</dbReference>
<comment type="function">
    <text evidence="12">Catalyzes the oxidation of 5,10-methylenetetrahydrofolate to 5,10-methenyltetrahydrofolate and then the hydrolysis of 5,10-methenyltetrahydrofolate to 10-formyltetrahydrofolate.</text>
</comment>
<dbReference type="PRINTS" id="PR00085">
    <property type="entry name" value="THFDHDRGNASE"/>
</dbReference>
<dbReference type="InterPro" id="IPR020867">
    <property type="entry name" value="THF_DH/CycHdrlase_CS"/>
</dbReference>
<comment type="similarity">
    <text evidence="12">Belongs to the tetrahydrofolate dehydrogenase/cyclohydrolase family.</text>
</comment>
<keyword evidence="9 12" id="KW-0486">Methionine biosynthesis</keyword>
<accession>A0A109MSR5</accession>
<evidence type="ECO:0000259" key="14">
    <source>
        <dbReference type="Pfam" id="PF02882"/>
    </source>
</evidence>
<keyword evidence="3 12" id="KW-0028">Amino-acid biosynthesis</keyword>
<dbReference type="GO" id="GO:0004488">
    <property type="term" value="F:methylenetetrahydrofolate dehydrogenase (NADP+) activity"/>
    <property type="evidence" value="ECO:0007669"/>
    <property type="project" value="UniProtKB-UniRule"/>
</dbReference>
<evidence type="ECO:0000256" key="2">
    <source>
        <dbReference type="ARBA" id="ARBA00022563"/>
    </source>
</evidence>
<evidence type="ECO:0000313" key="15">
    <source>
        <dbReference type="EMBL" id="KWW11468.1"/>
    </source>
</evidence>
<protein>
    <recommendedName>
        <fullName evidence="12">Bifunctional protein FolD</fullName>
    </recommendedName>
    <domain>
        <recommendedName>
            <fullName evidence="12">Methylenetetrahydrofolate dehydrogenase</fullName>
            <ecNumber evidence="12">1.5.1.5</ecNumber>
        </recommendedName>
    </domain>
    <domain>
        <recommendedName>
            <fullName evidence="12">Methenyltetrahydrofolate cyclohydrolase</fullName>
            <ecNumber evidence="12">3.5.4.9</ecNumber>
        </recommendedName>
    </domain>
</protein>
<evidence type="ECO:0000256" key="1">
    <source>
        <dbReference type="ARBA" id="ARBA00004777"/>
    </source>
</evidence>
<dbReference type="InterPro" id="IPR046346">
    <property type="entry name" value="Aminoacid_DH-like_N_sf"/>
</dbReference>
<dbReference type="InterPro" id="IPR020631">
    <property type="entry name" value="THF_DH/CycHdrlase_NAD-bd_dom"/>
</dbReference>
<organism evidence="15 16">
    <name type="scientific">Peribacillus simplex</name>
    <dbReference type="NCBI Taxonomy" id="1478"/>
    <lineage>
        <taxon>Bacteria</taxon>
        <taxon>Bacillati</taxon>
        <taxon>Bacillota</taxon>
        <taxon>Bacilli</taxon>
        <taxon>Bacillales</taxon>
        <taxon>Bacillaceae</taxon>
        <taxon>Peribacillus</taxon>
    </lineage>
</organism>
<dbReference type="GO" id="GO:0035999">
    <property type="term" value="P:tetrahydrofolate interconversion"/>
    <property type="evidence" value="ECO:0007669"/>
    <property type="project" value="UniProtKB-UniRule"/>
</dbReference>
<comment type="catalytic activity">
    <reaction evidence="12">
        <text>(6R)-5,10-methylene-5,6,7,8-tetrahydrofolate + NADP(+) = (6R)-5,10-methenyltetrahydrofolate + NADPH</text>
        <dbReference type="Rhea" id="RHEA:22812"/>
        <dbReference type="ChEBI" id="CHEBI:15636"/>
        <dbReference type="ChEBI" id="CHEBI:57455"/>
        <dbReference type="ChEBI" id="CHEBI:57783"/>
        <dbReference type="ChEBI" id="CHEBI:58349"/>
        <dbReference type="EC" id="1.5.1.5"/>
    </reaction>
</comment>
<sequence length="291" mass="31859">MSAQIINGKEIAEAVRQEISKEVQHLREKDMVPGLAVILVGDNQASQTYVRNKQKACEDVGMHSVLIKKPADLSQEELMQIINELNQDESIHGILVQLPLPGHISEKAIIEAISPEKDVDGFHPINIGRMMTGQDAFLPCTPYGIMVMLEHIGYELEGKHVVIVGRSNIVGKPAGQLFLNANATVTYCHSKTKDLAYFTKQADVVVAAVGKRDTITSDHIKEGAVVIDVGMNRNDEGKLCGDVAFEEVKNKASYITPVPKGVGPMTITMLMKNTVKSAQKTFEQRKSALKS</sequence>
<evidence type="ECO:0000256" key="9">
    <source>
        <dbReference type="ARBA" id="ARBA00023167"/>
    </source>
</evidence>
<dbReference type="GO" id="GO:0004477">
    <property type="term" value="F:methenyltetrahydrofolate cyclohydrolase activity"/>
    <property type="evidence" value="ECO:0007669"/>
    <property type="project" value="UniProtKB-UniRule"/>
</dbReference>
<keyword evidence="7 12" id="KW-0560">Oxidoreductase</keyword>
<keyword evidence="4 12" id="KW-0658">Purine biosynthesis</keyword>
<dbReference type="InterPro" id="IPR020630">
    <property type="entry name" value="THF_DH/CycHdrlase_cat_dom"/>
</dbReference>
<dbReference type="Pfam" id="PF02882">
    <property type="entry name" value="THF_DHG_CYH_C"/>
    <property type="match status" value="1"/>
</dbReference>
<evidence type="ECO:0000256" key="5">
    <source>
        <dbReference type="ARBA" id="ARBA00022801"/>
    </source>
</evidence>
<dbReference type="NCBIfam" id="NF010786">
    <property type="entry name" value="PRK14189.1"/>
    <property type="match status" value="1"/>
</dbReference>
<dbReference type="Gene3D" id="3.40.50.10860">
    <property type="entry name" value="Leucine Dehydrogenase, chain A, domain 1"/>
    <property type="match status" value="1"/>
</dbReference>
<dbReference type="PANTHER" id="PTHR48099">
    <property type="entry name" value="C-1-TETRAHYDROFOLATE SYNTHASE, CYTOPLASMIC-RELATED"/>
    <property type="match status" value="1"/>
</dbReference>
<dbReference type="SUPFAM" id="SSF51735">
    <property type="entry name" value="NAD(P)-binding Rossmann-fold domains"/>
    <property type="match status" value="1"/>
</dbReference>
<comment type="subunit">
    <text evidence="12">Homodimer.</text>
</comment>
<dbReference type="GO" id="GO:0005829">
    <property type="term" value="C:cytosol"/>
    <property type="evidence" value="ECO:0007669"/>
    <property type="project" value="TreeGrafter"/>
</dbReference>
<dbReference type="NCBIfam" id="NF008058">
    <property type="entry name" value="PRK10792.1"/>
    <property type="match status" value="1"/>
</dbReference>
<proteinExistence type="inferred from homology"/>
<keyword evidence="10 12" id="KW-0511">Multifunctional enzyme</keyword>
<dbReference type="Proteomes" id="UP000064189">
    <property type="component" value="Unassembled WGS sequence"/>
</dbReference>
<comment type="catalytic activity">
    <reaction evidence="11 12">
        <text>(6R)-5,10-methenyltetrahydrofolate + H2O = (6R)-10-formyltetrahydrofolate + H(+)</text>
        <dbReference type="Rhea" id="RHEA:23700"/>
        <dbReference type="ChEBI" id="CHEBI:15377"/>
        <dbReference type="ChEBI" id="CHEBI:15378"/>
        <dbReference type="ChEBI" id="CHEBI:57455"/>
        <dbReference type="ChEBI" id="CHEBI:195366"/>
        <dbReference type="EC" id="3.5.4.9"/>
    </reaction>
</comment>
<evidence type="ECO:0000256" key="8">
    <source>
        <dbReference type="ARBA" id="ARBA00023102"/>
    </source>
</evidence>
<dbReference type="NCBIfam" id="NF010783">
    <property type="entry name" value="PRK14186.1"/>
    <property type="match status" value="1"/>
</dbReference>
<feature type="binding site" evidence="12">
    <location>
        <begin position="165"/>
        <end position="167"/>
    </location>
    <ligand>
        <name>NADP(+)</name>
        <dbReference type="ChEBI" id="CHEBI:58349"/>
    </ligand>
</feature>
<dbReference type="CDD" id="cd01080">
    <property type="entry name" value="NAD_bind_m-THF_DH_Cyclohyd"/>
    <property type="match status" value="1"/>
</dbReference>
<keyword evidence="6 12" id="KW-0521">NADP</keyword>
<dbReference type="EC" id="3.5.4.9" evidence="12"/>
<reference evidence="15 16" key="1">
    <citation type="submission" date="2015-11" db="EMBL/GenBank/DDBJ databases">
        <title>Genome Sequence of Bacillus simplex strain VanAntwerpen2.</title>
        <authorList>
            <person name="Couger M.B."/>
        </authorList>
    </citation>
    <scope>NUCLEOTIDE SEQUENCE [LARGE SCALE GENOMIC DNA]</scope>
    <source>
        <strain evidence="15 16">VanAntwerpen02</strain>
    </source>
</reference>
<evidence type="ECO:0000256" key="3">
    <source>
        <dbReference type="ARBA" id="ARBA00022605"/>
    </source>
</evidence>
<evidence type="ECO:0000313" key="16">
    <source>
        <dbReference type="Proteomes" id="UP000064189"/>
    </source>
</evidence>
<dbReference type="SUPFAM" id="SSF53223">
    <property type="entry name" value="Aminoacid dehydrogenase-like, N-terminal domain"/>
    <property type="match status" value="1"/>
</dbReference>
<dbReference type="GO" id="GO:0000105">
    <property type="term" value="P:L-histidine biosynthetic process"/>
    <property type="evidence" value="ECO:0007669"/>
    <property type="project" value="UniProtKB-KW"/>
</dbReference>
<keyword evidence="8 12" id="KW-0368">Histidine biosynthesis</keyword>
<dbReference type="PROSITE" id="PS00767">
    <property type="entry name" value="THF_DHG_CYH_2"/>
    <property type="match status" value="1"/>
</dbReference>
<evidence type="ECO:0000256" key="7">
    <source>
        <dbReference type="ARBA" id="ARBA00023002"/>
    </source>
</evidence>
<evidence type="ECO:0000259" key="13">
    <source>
        <dbReference type="Pfam" id="PF00763"/>
    </source>
</evidence>
<dbReference type="UniPathway" id="UPA00193"/>
<comment type="caution">
    <text evidence="15">The sequence shown here is derived from an EMBL/GenBank/DDBJ whole genome shotgun (WGS) entry which is preliminary data.</text>
</comment>
<dbReference type="EC" id="1.5.1.5" evidence="12"/>
<dbReference type="Gene3D" id="3.40.50.720">
    <property type="entry name" value="NAD(P)-binding Rossmann-like Domain"/>
    <property type="match status" value="1"/>
</dbReference>